<keyword evidence="1" id="KW-1133">Transmembrane helix</keyword>
<evidence type="ECO:0000313" key="3">
    <source>
        <dbReference type="EMBL" id="MCG4962084.1"/>
    </source>
</evidence>
<feature type="domain" description="Glycosyltransferase 2-like" evidence="2">
    <location>
        <begin position="7"/>
        <end position="143"/>
    </location>
</feature>
<proteinExistence type="predicted"/>
<dbReference type="SUPFAM" id="SSF53448">
    <property type="entry name" value="Nucleotide-diphospho-sugar transferases"/>
    <property type="match status" value="1"/>
</dbReference>
<reference evidence="3" key="1">
    <citation type="submission" date="2022-01" db="EMBL/GenBank/DDBJ databases">
        <title>Collection of gut derived symbiotic bacterial strains cultured from healthy donors.</title>
        <authorList>
            <person name="Lin H."/>
            <person name="Kohout C."/>
            <person name="Waligurski E."/>
            <person name="Pamer E.G."/>
        </authorList>
    </citation>
    <scope>NUCLEOTIDE SEQUENCE</scope>
    <source>
        <strain evidence="3">DFI.1.149</strain>
    </source>
</reference>
<evidence type="ECO:0000313" key="4">
    <source>
        <dbReference type="Proteomes" id="UP001199750"/>
    </source>
</evidence>
<keyword evidence="1" id="KW-0812">Transmembrane</keyword>
<dbReference type="InterPro" id="IPR001173">
    <property type="entry name" value="Glyco_trans_2-like"/>
</dbReference>
<feature type="transmembrane region" description="Helical" evidence="1">
    <location>
        <begin position="304"/>
        <end position="327"/>
    </location>
</feature>
<protein>
    <submittedName>
        <fullName evidence="3">Glycosyltransferase family 2 protein</fullName>
    </submittedName>
</protein>
<organism evidence="3 4">
    <name type="scientific">Odoribacter splanchnicus</name>
    <dbReference type="NCBI Taxonomy" id="28118"/>
    <lineage>
        <taxon>Bacteria</taxon>
        <taxon>Pseudomonadati</taxon>
        <taxon>Bacteroidota</taxon>
        <taxon>Bacteroidia</taxon>
        <taxon>Bacteroidales</taxon>
        <taxon>Odoribacteraceae</taxon>
        <taxon>Odoribacter</taxon>
    </lineage>
</organism>
<accession>A0AAW5CB64</accession>
<dbReference type="Pfam" id="PF00535">
    <property type="entry name" value="Glycos_transf_2"/>
    <property type="match status" value="1"/>
</dbReference>
<dbReference type="InterPro" id="IPR029044">
    <property type="entry name" value="Nucleotide-diphossugar_trans"/>
</dbReference>
<dbReference type="GO" id="GO:0016758">
    <property type="term" value="F:hexosyltransferase activity"/>
    <property type="evidence" value="ECO:0007669"/>
    <property type="project" value="UniProtKB-ARBA"/>
</dbReference>
<dbReference type="PANTHER" id="PTHR22916:SF3">
    <property type="entry name" value="UDP-GLCNAC:BETAGAL BETA-1,3-N-ACETYLGLUCOSAMINYLTRANSFERASE-LIKE PROTEIN 1"/>
    <property type="match status" value="1"/>
</dbReference>
<dbReference type="Proteomes" id="UP001199750">
    <property type="component" value="Unassembled WGS sequence"/>
</dbReference>
<gene>
    <name evidence="3" type="ORF">L0P03_19900</name>
</gene>
<evidence type="ECO:0000256" key="1">
    <source>
        <dbReference type="SAM" id="Phobius"/>
    </source>
</evidence>
<dbReference type="Gene3D" id="3.90.550.10">
    <property type="entry name" value="Spore Coat Polysaccharide Biosynthesis Protein SpsA, Chain A"/>
    <property type="match status" value="1"/>
</dbReference>
<sequence>MSAPLISVIIPVFNTEKYLKECLNSLINQTLINIEIICINDASTDNSLNILCEYAEKDKRIKVIDLKINKRQGGARNEGLKVAGGEYIGFVDSDDWIDIKMYQRLYKKIIEEKADICSCDYYEINSETGYINRVESLRTAIFHLNELEKRKRILIEGGRLVCCLIKKNLIWDNNLFFPEGVLYEDNAIGSAIFLAANSITKVSEPFYYYRQENSSTTRSVDNYNYFDRLKTSVMFLDNLKRMGVYQTYKEEIDYRFYSLYYINSVFGCINLFSPPAIKEILFIKRSVKKYVNIKSNKYYKQLPLILRIFFFILKMNTYLGVNLFLFFKKCKSCKR</sequence>
<dbReference type="PANTHER" id="PTHR22916">
    <property type="entry name" value="GLYCOSYLTRANSFERASE"/>
    <property type="match status" value="1"/>
</dbReference>
<keyword evidence="1" id="KW-0472">Membrane</keyword>
<name>A0AAW5CB64_9BACT</name>
<dbReference type="EMBL" id="JAKNDN010000057">
    <property type="protein sequence ID" value="MCG4962084.1"/>
    <property type="molecule type" value="Genomic_DNA"/>
</dbReference>
<evidence type="ECO:0000259" key="2">
    <source>
        <dbReference type="Pfam" id="PF00535"/>
    </source>
</evidence>
<dbReference type="CDD" id="cd00761">
    <property type="entry name" value="Glyco_tranf_GTA_type"/>
    <property type="match status" value="1"/>
</dbReference>
<dbReference type="RefSeq" id="WP_118112618.1">
    <property type="nucleotide sequence ID" value="NZ_JADNHN010000018.1"/>
</dbReference>
<dbReference type="AlphaFoldDB" id="A0AAW5CB64"/>
<comment type="caution">
    <text evidence="3">The sequence shown here is derived from an EMBL/GenBank/DDBJ whole genome shotgun (WGS) entry which is preliminary data.</text>
</comment>